<accession>A0A2N7TU34</accession>
<protein>
    <submittedName>
        <fullName evidence="1">Uncharacterized protein</fullName>
    </submittedName>
</protein>
<reference evidence="1 2" key="1">
    <citation type="submission" date="2018-01" db="EMBL/GenBank/DDBJ databases">
        <title>Halomonas endophytica sp. nov., isolated from storage liquid in the stems of Populus euphratica.</title>
        <authorList>
            <person name="Chen C."/>
        </authorList>
    </citation>
    <scope>NUCLEOTIDE SEQUENCE [LARGE SCALE GENOMIC DNA]</scope>
    <source>
        <strain evidence="1 2">DSM 26881</strain>
    </source>
</reference>
<dbReference type="Proteomes" id="UP000235346">
    <property type="component" value="Unassembled WGS sequence"/>
</dbReference>
<proteinExistence type="predicted"/>
<keyword evidence="2" id="KW-1185">Reference proteome</keyword>
<evidence type="ECO:0000313" key="1">
    <source>
        <dbReference type="EMBL" id="PMR71702.1"/>
    </source>
</evidence>
<dbReference type="RefSeq" id="WP_102626120.1">
    <property type="nucleotide sequence ID" value="NZ_PDOH01000032.1"/>
</dbReference>
<dbReference type="EMBL" id="PNRE01000009">
    <property type="protein sequence ID" value="PMR71702.1"/>
    <property type="molecule type" value="Genomic_DNA"/>
</dbReference>
<evidence type="ECO:0000313" key="2">
    <source>
        <dbReference type="Proteomes" id="UP000235346"/>
    </source>
</evidence>
<gene>
    <name evidence="1" type="ORF">C1H66_01305</name>
</gene>
<dbReference type="AlphaFoldDB" id="A0A2N7TU34"/>
<name>A0A2N7TU34_9GAMM</name>
<comment type="caution">
    <text evidence="1">The sequence shown here is derived from an EMBL/GenBank/DDBJ whole genome shotgun (WGS) entry which is preliminary data.</text>
</comment>
<sequence>MHPSQQAEQHTLVSHPVATTIPREFSTGDASNDALFGIYSDLHLSRERLLLLLYANRGLLLTQDEESELIALDIEYRRVRRILERIASGRQDQAHASAIRCMMKRQNVTRQEDLQGSLPEAVTDKRLRLYSRSVVLVAAIEFIIGDLASYLVGSSPNQTA</sequence>
<organism evidence="1 2">
    <name type="scientific">Halomonas heilongjiangensis</name>
    <dbReference type="NCBI Taxonomy" id="1387883"/>
    <lineage>
        <taxon>Bacteria</taxon>
        <taxon>Pseudomonadati</taxon>
        <taxon>Pseudomonadota</taxon>
        <taxon>Gammaproteobacteria</taxon>
        <taxon>Oceanospirillales</taxon>
        <taxon>Halomonadaceae</taxon>
        <taxon>Halomonas</taxon>
    </lineage>
</organism>